<keyword evidence="1" id="KW-0812">Transmembrane</keyword>
<organism evidence="2 3">
    <name type="scientific">Frondihabitans peucedani</name>
    <dbReference type="NCBI Taxonomy" id="598626"/>
    <lineage>
        <taxon>Bacteria</taxon>
        <taxon>Bacillati</taxon>
        <taxon>Actinomycetota</taxon>
        <taxon>Actinomycetes</taxon>
        <taxon>Micrococcales</taxon>
        <taxon>Microbacteriaceae</taxon>
        <taxon>Frondihabitans</taxon>
    </lineage>
</organism>
<name>A0ABP8E1A4_9MICO</name>
<keyword evidence="1" id="KW-0472">Membrane</keyword>
<evidence type="ECO:0000313" key="3">
    <source>
        <dbReference type="Proteomes" id="UP001501594"/>
    </source>
</evidence>
<feature type="transmembrane region" description="Helical" evidence="1">
    <location>
        <begin position="78"/>
        <end position="101"/>
    </location>
</feature>
<evidence type="ECO:0000313" key="2">
    <source>
        <dbReference type="EMBL" id="GAA4265994.1"/>
    </source>
</evidence>
<dbReference type="EMBL" id="BAABAU010000001">
    <property type="protein sequence ID" value="GAA4265994.1"/>
    <property type="molecule type" value="Genomic_DNA"/>
</dbReference>
<accession>A0ABP8E1A4</accession>
<reference evidence="3" key="1">
    <citation type="journal article" date="2019" name="Int. J. Syst. Evol. Microbiol.">
        <title>The Global Catalogue of Microorganisms (GCM) 10K type strain sequencing project: providing services to taxonomists for standard genome sequencing and annotation.</title>
        <authorList>
            <consortium name="The Broad Institute Genomics Platform"/>
            <consortium name="The Broad Institute Genome Sequencing Center for Infectious Disease"/>
            <person name="Wu L."/>
            <person name="Ma J."/>
        </authorList>
    </citation>
    <scope>NUCLEOTIDE SEQUENCE [LARGE SCALE GENOMIC DNA]</scope>
    <source>
        <strain evidence="3">JCM 17442</strain>
    </source>
</reference>
<dbReference type="Proteomes" id="UP001501594">
    <property type="component" value="Unassembled WGS sequence"/>
</dbReference>
<protein>
    <submittedName>
        <fullName evidence="2">Uncharacterized protein</fullName>
    </submittedName>
</protein>
<feature type="transmembrane region" description="Helical" evidence="1">
    <location>
        <begin position="6"/>
        <end position="24"/>
    </location>
</feature>
<comment type="caution">
    <text evidence="2">The sequence shown here is derived from an EMBL/GenBank/DDBJ whole genome shotgun (WGS) entry which is preliminary data.</text>
</comment>
<keyword evidence="3" id="KW-1185">Reference proteome</keyword>
<proteinExistence type="predicted"/>
<sequence>MDLTSTSAVLGVLVAAAATSWSILEARAPLRKLERVSAILKDMQDDDPGKESLLFLQQDLARRINRAYRAPRRGWDVALAWFLRVCGGLLVSTAYLVLVLWASRFIPRAAAPTVAGDLWTWLVYGAVGVAMLGVASITLAVRERARTAWIQSHDSAETSGPKL</sequence>
<feature type="transmembrane region" description="Helical" evidence="1">
    <location>
        <begin position="121"/>
        <end position="141"/>
    </location>
</feature>
<keyword evidence="1" id="KW-1133">Transmembrane helix</keyword>
<gene>
    <name evidence="2" type="ORF">GCM10022256_16060</name>
</gene>
<dbReference type="RefSeq" id="WP_344794829.1">
    <property type="nucleotide sequence ID" value="NZ_BAABAU010000001.1"/>
</dbReference>
<evidence type="ECO:0000256" key="1">
    <source>
        <dbReference type="SAM" id="Phobius"/>
    </source>
</evidence>